<proteinExistence type="predicted"/>
<feature type="signal peptide" evidence="2">
    <location>
        <begin position="1"/>
        <end position="26"/>
    </location>
</feature>
<feature type="region of interest" description="Disordered" evidence="1">
    <location>
        <begin position="24"/>
        <end position="67"/>
    </location>
</feature>
<feature type="chain" id="PRO_5046733083" evidence="2">
    <location>
        <begin position="27"/>
        <end position="84"/>
    </location>
</feature>
<dbReference type="EMBL" id="BAABHK010000011">
    <property type="protein sequence ID" value="GAA4632675.1"/>
    <property type="molecule type" value="Genomic_DNA"/>
</dbReference>
<dbReference type="RefSeq" id="WP_345435680.1">
    <property type="nucleotide sequence ID" value="NZ_BAABHK010000011.1"/>
</dbReference>
<gene>
    <name evidence="3" type="ORF">GCM10023196_067060</name>
</gene>
<evidence type="ECO:0000313" key="3">
    <source>
        <dbReference type="EMBL" id="GAA4632675.1"/>
    </source>
</evidence>
<reference evidence="4" key="1">
    <citation type="journal article" date="2019" name="Int. J. Syst. Evol. Microbiol.">
        <title>The Global Catalogue of Microorganisms (GCM) 10K type strain sequencing project: providing services to taxonomists for standard genome sequencing and annotation.</title>
        <authorList>
            <consortium name="The Broad Institute Genomics Platform"/>
            <consortium name="The Broad Institute Genome Sequencing Center for Infectious Disease"/>
            <person name="Wu L."/>
            <person name="Ma J."/>
        </authorList>
    </citation>
    <scope>NUCLEOTIDE SEQUENCE [LARGE SCALE GENOMIC DNA]</scope>
    <source>
        <strain evidence="4">JCM 17939</strain>
    </source>
</reference>
<dbReference type="Proteomes" id="UP001501442">
    <property type="component" value="Unassembled WGS sequence"/>
</dbReference>
<keyword evidence="2" id="KW-0732">Signal</keyword>
<feature type="compositionally biased region" description="Polar residues" evidence="1">
    <location>
        <begin position="56"/>
        <end position="67"/>
    </location>
</feature>
<comment type="caution">
    <text evidence="3">The sequence shown here is derived from an EMBL/GenBank/DDBJ whole genome shotgun (WGS) entry which is preliminary data.</text>
</comment>
<name>A0ABP8UIB2_9ACTN</name>
<keyword evidence="4" id="KW-1185">Reference proteome</keyword>
<evidence type="ECO:0000313" key="4">
    <source>
        <dbReference type="Proteomes" id="UP001501442"/>
    </source>
</evidence>
<accession>A0ABP8UIB2</accession>
<evidence type="ECO:0000256" key="2">
    <source>
        <dbReference type="SAM" id="SignalP"/>
    </source>
</evidence>
<sequence>MVLKTIVLSGAVLTAVIGGAAAPAYAQQPQPPSNSNFGNVFDRDSGGFVDRGSVDARTQNQPQQVSGNDAAAVIVGQAITEDLQ</sequence>
<protein>
    <submittedName>
        <fullName evidence="3">Uncharacterized protein</fullName>
    </submittedName>
</protein>
<organism evidence="3 4">
    <name type="scientific">Actinoallomurus vinaceus</name>
    <dbReference type="NCBI Taxonomy" id="1080074"/>
    <lineage>
        <taxon>Bacteria</taxon>
        <taxon>Bacillati</taxon>
        <taxon>Actinomycetota</taxon>
        <taxon>Actinomycetes</taxon>
        <taxon>Streptosporangiales</taxon>
        <taxon>Thermomonosporaceae</taxon>
        <taxon>Actinoallomurus</taxon>
    </lineage>
</organism>
<evidence type="ECO:0000256" key="1">
    <source>
        <dbReference type="SAM" id="MobiDB-lite"/>
    </source>
</evidence>